<comment type="caution">
    <text evidence="1">The sequence shown here is derived from an EMBL/GenBank/DDBJ whole genome shotgun (WGS) entry which is preliminary data.</text>
</comment>
<dbReference type="AlphaFoldDB" id="A0A9N7U3M9"/>
<keyword evidence="2" id="KW-1185">Reference proteome</keyword>
<accession>A0A9N7U3M9</accession>
<evidence type="ECO:0000313" key="2">
    <source>
        <dbReference type="Proteomes" id="UP001153269"/>
    </source>
</evidence>
<protein>
    <submittedName>
        <fullName evidence="1">Uncharacterized protein</fullName>
    </submittedName>
</protein>
<name>A0A9N7U3M9_PLEPL</name>
<proteinExistence type="predicted"/>
<organism evidence="1 2">
    <name type="scientific">Pleuronectes platessa</name>
    <name type="common">European plaice</name>
    <dbReference type="NCBI Taxonomy" id="8262"/>
    <lineage>
        <taxon>Eukaryota</taxon>
        <taxon>Metazoa</taxon>
        <taxon>Chordata</taxon>
        <taxon>Craniata</taxon>
        <taxon>Vertebrata</taxon>
        <taxon>Euteleostomi</taxon>
        <taxon>Actinopterygii</taxon>
        <taxon>Neopterygii</taxon>
        <taxon>Teleostei</taxon>
        <taxon>Neoteleostei</taxon>
        <taxon>Acanthomorphata</taxon>
        <taxon>Carangaria</taxon>
        <taxon>Pleuronectiformes</taxon>
        <taxon>Pleuronectoidei</taxon>
        <taxon>Pleuronectidae</taxon>
        <taxon>Pleuronectes</taxon>
    </lineage>
</organism>
<dbReference type="Proteomes" id="UP001153269">
    <property type="component" value="Unassembled WGS sequence"/>
</dbReference>
<gene>
    <name evidence="1" type="ORF">PLEPLA_LOCUS12269</name>
</gene>
<dbReference type="EMBL" id="CADEAL010000724">
    <property type="protein sequence ID" value="CAB1424344.1"/>
    <property type="molecule type" value="Genomic_DNA"/>
</dbReference>
<sequence>MTYESPTSILHPPSCILLLSPPLHLHMLFSPTISSLFDTFLSALLSDSPGFAQEKPPCPQLVQMVVGLLSWDPVLILIRREEKRREEKCYEIEVIVTKAQTKNRRHLITRVLDQRERGRSRRNKKETDEGMSACVFSGEGVKAKKQVPIVQRGVMREGPDGNGAGLSNACVLFDPILHFKEGHLIPALGEVGSCVHRQVKMERQAGVVAIWPFEHPFNRSVFSTKNEGIDGNSRINMVTGVGYMGINLHLEGDTPCKGHILSRGRARGRNWKRAKTLPCMNKHLEDKESIRFYFYYLSTKHADHLARVWLVCPVTF</sequence>
<reference evidence="1" key="1">
    <citation type="submission" date="2020-03" db="EMBL/GenBank/DDBJ databases">
        <authorList>
            <person name="Weist P."/>
        </authorList>
    </citation>
    <scope>NUCLEOTIDE SEQUENCE</scope>
</reference>
<evidence type="ECO:0000313" key="1">
    <source>
        <dbReference type="EMBL" id="CAB1424344.1"/>
    </source>
</evidence>